<dbReference type="Ensembl" id="ENSONIT00000009688.2">
    <property type="protein sequence ID" value="ENSONIP00000009682.2"/>
    <property type="gene ID" value="ENSONIG00000007681.2"/>
</dbReference>
<reference evidence="15" key="1">
    <citation type="submission" date="2012-01" db="EMBL/GenBank/DDBJ databases">
        <title>The Genome Sequence of Oreochromis niloticus (Nile Tilapia).</title>
        <authorList>
            <consortium name="Broad Institute Genome Assembly Team"/>
            <consortium name="Broad Institute Sequencing Platform"/>
            <person name="Di Palma F."/>
            <person name="Johnson J."/>
            <person name="Lander E.S."/>
            <person name="Lindblad-Toh K."/>
        </authorList>
    </citation>
    <scope>NUCLEOTIDE SEQUENCE [LARGE SCALE GENOMIC DNA]</scope>
</reference>
<dbReference type="FunFam" id="1.20.58.60:FF:000019">
    <property type="entry name" value="Spectrin beta chain"/>
    <property type="match status" value="1"/>
</dbReference>
<evidence type="ECO:0000256" key="5">
    <source>
        <dbReference type="ARBA" id="ARBA00022737"/>
    </source>
</evidence>
<sequence length="2334" mass="269857">MANASPDLDNAEAQRQLNNNNRPISSGFWETECTSSKLFECSRIKALADERDAVQKKTFTKWVNSHLARVSCRISDLYNDLRDGYMLTRLLEVLSGELLPRPTRGRMRIHCLENVDKALQFLKEQRVHLENVGSHDIVDGNHRLTLGLIWTIILRFQIQVIKIETEDNRETRSAKDALLLWCQMKTAGYPEVNIQNFTTCWRDGLAFNALIHRHRPDLIEFHKLTRSNATHNLQQAFNIAEQHLGLTKLLDPEDVNTENPDEKSIITYVVSYYHYFSKMKALIVEGKRVGKVLDSCIEAEKIVNRYDALASDLLEWIEKTIAVISNQKFANSLTGVQQQLQAFTTYCTIEKPIKFQEKGNLEVLLFTIQSKLRANNQKPYVPNDGTLISDINKAWERLEKAEHERGVALRQELIRQEKLELLAQRFDHKTTMRQAWLNENQRLVSQDNFGYDLPAVEAAMKKHEAIEADIASYEERIGVVVELAAEMEVEGYYDIRRILARKENILGQWSLLKELVAGRRTRLEKNLALQKTFQDMVYMIDWMEDMQVQLLSRDFGKHLLEVDDLLQKHGLQEADITVQAERVETLNTAALKFTTIEGYQPCDPQVICNRVNHVSSCLEELKHLATKRRAELEESRKLWAFFQELEESEAWIREKSSILGAQGYGKDLSSVLRLLQQHKTLAGELLAHRSLLQNTMKRGKQILSEKSFGTAGIQERIMEVKGEWKRLEDQAAQHLSHLQEALNFFQFSTETDDVVAWLQDAYRLVSSEDFGHDEYSTQSLLKKHRGVSEAIDKHRLPVVALRKHMVALPLRYREQEVEVAEIAVLRQQWLHDALAVYRMFSEVNACELWIDEKEQWLEKMEIPEKLEDVEVVAHRFESLDQEMNSLMGRILDVNQIVQQLLDGGHPSSTEVRGCQDHLNSRWNSIVELVEQKKDQLDSMLRLQNYLLECAEIKSQIQDKRKAIDATQYVGSDLGGVLALQRRLSTMEGALSVLEPKLLHLQEEAEHLATAHPVRAMEVLVQFDGISVEWEELKRTLQGCEDSLMVASRLQSFIQDLDSFLTWLVQTQTAAASDQLPNNLEEAEKLINEHAALKEEIGRYEEDYERLQAMNELLESEEAPLPQAALQQWLQKLDVGWNKLLEMWESRREVLVQAHIFHLFLRDVKQAESFLNNQESALAHVELPTTVETVEAAIKKHKDFTTTMELNLHRIKAVIEAGESLISQNNIYSERIKEELAQQWLEKLNDQWELQRFLQDCHELGDWVCEKMLMARDSSRDETQKLHKKWLKHQAFMAELAQNKEWLDKIEKEGQQLIQEKPELSPVVRKKLEEIRECWHDLESTTQAKARQLFEANKADLLVQSYESLDQRLGQLEGQLAHVDQGQDLTTVNKQLKKLQTMETQMEEWYKEVGQLQVQASSIPQQTQVKETVAGRQAAVEARMVRLIEPLKERRRILLASKEVHQVGRDLEDEILWVQERLPMAMSQEHGSTLQAVQQLMKKNQGLQRELQSHRSRIEDVLERAGIIGSIRSPEADCIRAGHDQLSQLWALLWAETERRQLVLDAMYQAQQYYFDTAEVEAWLSEQELHMMNEEKGKDEQSTLQLLKKHLVLEQTIEDYAETIGLLSQQCRQLLEMGHPDCEQISKRQSQIDRLYVSLKDLVEERKSRLEQQYWLYQLNREVDELEQWIAQREVVASSPELGQDFEHVTVLQEKFTEFASETGSVGQERVTAVNQMVDELIDYGHSEAATIAEWKDGVNEAWADLLELMETRGQMLAASHQLHKFFFDCREVLAQIDDKHRRLPEVRARQGSTSNTSTLQRLLHTFEQDIQLLVTQVRQLQESAAQLRTVYAGDKAEAIACREHEVMQCWKELLTSCEECRVQITTETDKLRFFGMVRDQIMWMDSIICQIGTGEKPRDVSSVEVLMNYHQSLKSEVEARSQSILECIEMGKTLLAARNPAAEEIKEKLDKVIAKERELSEKWDKHWEVLQQLLEVHQFAQEAVVAEAWLTAQEPFINSNELGGSVDEVEQLIRRHEAFRKAAATWEERFSSLRRLTTVLSTSSLCSVPAAMSSARGEVPRLPNGLPEKSSRPDRPRARDRPKPRRRPRPKEPGETTRRSRSAPAQSSPVVPQPPTHTAHHEGFLFRKLDIESLKKSTNSRSWVNLYCVLNKGELGFYKDAKNTTTSYNNEPLLNLSHCHCDVTNGYKKKKNLTSVYPSLPSQEDLKTWVNNITTSISEHEEIAKWGHPQPTTSSTDEGTRRDGSKVDNRSERGGERSDRGDRIERAEKEKEKERDREKEKERERDKEKERERGERSERSERAGKSDAKRSEKSSKKK</sequence>
<dbReference type="GO" id="GO:0051693">
    <property type="term" value="P:actin filament capping"/>
    <property type="evidence" value="ECO:0007669"/>
    <property type="project" value="UniProtKB-UniRule"/>
</dbReference>
<evidence type="ECO:0000313" key="14">
    <source>
        <dbReference type="Ensembl" id="ENSONIP00000009682.2"/>
    </source>
</evidence>
<feature type="region of interest" description="Disordered" evidence="11">
    <location>
        <begin position="2236"/>
        <end position="2334"/>
    </location>
</feature>
<feature type="compositionally biased region" description="Basic and acidic residues" evidence="11">
    <location>
        <begin position="2254"/>
        <end position="2334"/>
    </location>
</feature>
<keyword evidence="5" id="KW-0677">Repeat</keyword>
<dbReference type="Gene3D" id="1.20.58.60">
    <property type="match status" value="10"/>
</dbReference>
<dbReference type="InterPro" id="IPR036872">
    <property type="entry name" value="CH_dom_sf"/>
</dbReference>
<dbReference type="InterPro" id="IPR002017">
    <property type="entry name" value="Spectrin_repeat"/>
</dbReference>
<feature type="coiled-coil region" evidence="10">
    <location>
        <begin position="1492"/>
        <end position="1519"/>
    </location>
</feature>
<dbReference type="InterPro" id="IPR001715">
    <property type="entry name" value="CH_dom"/>
</dbReference>
<dbReference type="STRING" id="8128.ENSONIP00000044517"/>
<protein>
    <recommendedName>
        <fullName evidence="9">Spectrin beta chain</fullName>
    </recommendedName>
</protein>
<dbReference type="SMART" id="SM00233">
    <property type="entry name" value="PH"/>
    <property type="match status" value="1"/>
</dbReference>
<keyword evidence="3 9" id="KW-0117">Actin capping</keyword>
<dbReference type="FunFam" id="1.10.418.10:FF:000004">
    <property type="entry name" value="Spectrin beta chain"/>
    <property type="match status" value="1"/>
</dbReference>
<dbReference type="Pfam" id="PF00307">
    <property type="entry name" value="CH"/>
    <property type="match status" value="2"/>
</dbReference>
<gene>
    <name evidence="14" type="primary">SPTBN4</name>
    <name evidence="14" type="synonym">sptbn4</name>
</gene>
<dbReference type="Proteomes" id="UP000005207">
    <property type="component" value="Linkage group LG14"/>
</dbReference>
<dbReference type="SUPFAM" id="SSF50729">
    <property type="entry name" value="PH domain-like"/>
    <property type="match status" value="1"/>
</dbReference>
<keyword evidence="10" id="KW-0175">Coiled coil</keyword>
<organism evidence="14 15">
    <name type="scientific">Oreochromis niloticus</name>
    <name type="common">Nile tilapia</name>
    <name type="synonym">Tilapia nilotica</name>
    <dbReference type="NCBI Taxonomy" id="8128"/>
    <lineage>
        <taxon>Eukaryota</taxon>
        <taxon>Metazoa</taxon>
        <taxon>Chordata</taxon>
        <taxon>Craniata</taxon>
        <taxon>Vertebrata</taxon>
        <taxon>Euteleostomi</taxon>
        <taxon>Actinopterygii</taxon>
        <taxon>Neopterygii</taxon>
        <taxon>Teleostei</taxon>
        <taxon>Neoteleostei</taxon>
        <taxon>Acanthomorphata</taxon>
        <taxon>Ovalentaria</taxon>
        <taxon>Cichlomorphae</taxon>
        <taxon>Cichliformes</taxon>
        <taxon>Cichlidae</taxon>
        <taxon>African cichlids</taxon>
        <taxon>Pseudocrenilabrinae</taxon>
        <taxon>Oreochromini</taxon>
        <taxon>Oreochromis</taxon>
    </lineage>
</organism>
<dbReference type="InterPro" id="IPR018159">
    <property type="entry name" value="Spectrin/alpha-actinin"/>
</dbReference>
<dbReference type="GO" id="GO:0008091">
    <property type="term" value="C:spectrin"/>
    <property type="evidence" value="ECO:0007669"/>
    <property type="project" value="InterPro"/>
</dbReference>
<dbReference type="FunFam" id="1.20.58.60:FF:000294">
    <property type="entry name" value="Spectrin beta chain"/>
    <property type="match status" value="1"/>
</dbReference>
<dbReference type="FunFam" id="1.20.58.60:FF:000059">
    <property type="entry name" value="Spectrin beta chain"/>
    <property type="match status" value="1"/>
</dbReference>
<comment type="similarity">
    <text evidence="2 9">Belongs to the spectrin family.</text>
</comment>
<evidence type="ECO:0000256" key="10">
    <source>
        <dbReference type="SAM" id="Coils"/>
    </source>
</evidence>
<comment type="subcellular location">
    <subcellularLocation>
        <location evidence="1">Cytoplasm</location>
        <location evidence="1">Cytoskeleton</location>
    </subcellularLocation>
</comment>
<feature type="domain" description="PH" evidence="12">
    <location>
        <begin position="2134"/>
        <end position="2234"/>
    </location>
</feature>
<dbReference type="SMART" id="SM00033">
    <property type="entry name" value="CH"/>
    <property type="match status" value="2"/>
</dbReference>
<evidence type="ECO:0000256" key="7">
    <source>
        <dbReference type="ARBA" id="ARBA00023203"/>
    </source>
</evidence>
<dbReference type="FunFam" id="1.20.58.60:FF:000083">
    <property type="entry name" value="Spectrin beta chain"/>
    <property type="match status" value="1"/>
</dbReference>
<evidence type="ECO:0000259" key="13">
    <source>
        <dbReference type="PROSITE" id="PS50021"/>
    </source>
</evidence>
<evidence type="ECO:0000259" key="12">
    <source>
        <dbReference type="PROSITE" id="PS50003"/>
    </source>
</evidence>
<dbReference type="SUPFAM" id="SSF46966">
    <property type="entry name" value="Spectrin repeat"/>
    <property type="match status" value="16"/>
</dbReference>
<dbReference type="FunFam" id="1.20.58.60:FF:000018">
    <property type="entry name" value="Spectrin beta chain"/>
    <property type="match status" value="1"/>
</dbReference>
<evidence type="ECO:0000256" key="8">
    <source>
        <dbReference type="ARBA" id="ARBA00023212"/>
    </source>
</evidence>
<keyword evidence="15" id="KW-1185">Reference proteome</keyword>
<feature type="region of interest" description="Disordered" evidence="11">
    <location>
        <begin position="2066"/>
        <end position="2135"/>
    </location>
</feature>
<dbReference type="InterPro" id="IPR011993">
    <property type="entry name" value="PH-like_dom_sf"/>
</dbReference>
<evidence type="ECO:0000256" key="9">
    <source>
        <dbReference type="PIRNR" id="PIRNR002297"/>
    </source>
</evidence>
<dbReference type="SUPFAM" id="SSF47576">
    <property type="entry name" value="Calponin-homology domain, CH-domain"/>
    <property type="match status" value="1"/>
</dbReference>
<dbReference type="PROSITE" id="PS00020">
    <property type="entry name" value="ACTININ_2"/>
    <property type="match status" value="1"/>
</dbReference>
<dbReference type="Gene3D" id="1.10.418.10">
    <property type="entry name" value="Calponin-like domain"/>
    <property type="match status" value="2"/>
</dbReference>
<keyword evidence="8 9" id="KW-0206">Cytoskeleton</keyword>
<dbReference type="CDD" id="cd00176">
    <property type="entry name" value="SPEC"/>
    <property type="match status" value="9"/>
</dbReference>
<dbReference type="Gene3D" id="2.30.29.30">
    <property type="entry name" value="Pleckstrin-homology domain (PH domain)/Phosphotyrosine-binding domain (PTB)"/>
    <property type="match status" value="1"/>
</dbReference>
<dbReference type="eggNOG" id="KOG0517">
    <property type="taxonomic scope" value="Eukaryota"/>
</dbReference>
<feature type="coiled-coil region" evidence="10">
    <location>
        <begin position="1075"/>
        <end position="1116"/>
    </location>
</feature>
<name>I3JLD8_ORENI</name>
<dbReference type="PRINTS" id="PR00683">
    <property type="entry name" value="SPECTRINPH"/>
</dbReference>
<dbReference type="GO" id="GO:0005200">
    <property type="term" value="F:structural constituent of cytoskeleton"/>
    <property type="evidence" value="ECO:0007669"/>
    <property type="project" value="UniProtKB-UniRule"/>
</dbReference>
<dbReference type="InterPro" id="IPR001605">
    <property type="entry name" value="PH_dom-spectrin-type"/>
</dbReference>
<dbReference type="PROSITE" id="PS50003">
    <property type="entry name" value="PH_DOMAIN"/>
    <property type="match status" value="1"/>
</dbReference>
<reference evidence="14" key="2">
    <citation type="submission" date="2025-08" db="UniProtKB">
        <authorList>
            <consortium name="Ensembl"/>
        </authorList>
    </citation>
    <scope>IDENTIFICATION</scope>
</reference>
<feature type="compositionally biased region" description="Basic and acidic residues" evidence="11">
    <location>
        <begin position="2085"/>
        <end position="2097"/>
    </location>
</feature>
<dbReference type="SMART" id="SM00150">
    <property type="entry name" value="SPEC"/>
    <property type="match status" value="17"/>
</dbReference>
<dbReference type="Pfam" id="PF00435">
    <property type="entry name" value="Spectrin"/>
    <property type="match status" value="15"/>
</dbReference>
<dbReference type="InterPro" id="IPR001589">
    <property type="entry name" value="Actinin_actin-bd_CS"/>
</dbReference>
<dbReference type="InterPro" id="IPR001849">
    <property type="entry name" value="PH_domain"/>
</dbReference>
<dbReference type="PANTHER" id="PTHR11915">
    <property type="entry name" value="SPECTRIN/FILAMIN RELATED CYTOSKELETAL PROTEIN"/>
    <property type="match status" value="1"/>
</dbReference>
<evidence type="ECO:0000256" key="6">
    <source>
        <dbReference type="ARBA" id="ARBA00022990"/>
    </source>
</evidence>
<keyword evidence="7 9" id="KW-0009">Actin-binding</keyword>
<dbReference type="GO" id="GO:0003779">
    <property type="term" value="F:actin binding"/>
    <property type="evidence" value="ECO:0007669"/>
    <property type="project" value="UniProtKB-KW"/>
</dbReference>
<dbReference type="GO" id="GO:0016020">
    <property type="term" value="C:membrane"/>
    <property type="evidence" value="ECO:0007669"/>
    <property type="project" value="UniProtKB-ARBA"/>
</dbReference>
<feature type="domain" description="Calponin-homology (CH)" evidence="13">
    <location>
        <begin position="172"/>
        <end position="277"/>
    </location>
</feature>
<dbReference type="PIRSF" id="PIRSF002297">
    <property type="entry name" value="Spectrin_beta_subunit"/>
    <property type="match status" value="1"/>
</dbReference>
<dbReference type="PROSITE" id="PS50021">
    <property type="entry name" value="CH"/>
    <property type="match status" value="2"/>
</dbReference>
<dbReference type="PROSITE" id="PS00019">
    <property type="entry name" value="ACTININ_1"/>
    <property type="match status" value="1"/>
</dbReference>
<proteinExistence type="inferred from homology"/>
<dbReference type="FunFam" id="1.10.418.10:FF:000003">
    <property type="entry name" value="Spectrin beta chain"/>
    <property type="match status" value="1"/>
</dbReference>
<keyword evidence="4 9" id="KW-0963">Cytoplasm</keyword>
<accession>I3JLD8</accession>
<evidence type="ECO:0000256" key="1">
    <source>
        <dbReference type="ARBA" id="ARBA00004245"/>
    </source>
</evidence>
<evidence type="ECO:0000256" key="2">
    <source>
        <dbReference type="ARBA" id="ARBA00006826"/>
    </source>
</evidence>
<feature type="coiled-coil region" evidence="10">
    <location>
        <begin position="1387"/>
        <end position="1414"/>
    </location>
</feature>
<dbReference type="HOGENOM" id="CLU_000146_0_0_1"/>
<evidence type="ECO:0000313" key="15">
    <source>
        <dbReference type="Proteomes" id="UP000005207"/>
    </source>
</evidence>
<dbReference type="InterPro" id="IPR016343">
    <property type="entry name" value="Spectrin_bsu"/>
</dbReference>
<evidence type="ECO:0000256" key="11">
    <source>
        <dbReference type="SAM" id="MobiDB-lite"/>
    </source>
</evidence>
<dbReference type="FunFam" id="2.30.29.30:FF:000024">
    <property type="entry name" value="Spectrin beta chain"/>
    <property type="match status" value="1"/>
</dbReference>
<dbReference type="GeneTree" id="ENSGT00940000156343"/>
<feature type="domain" description="Calponin-homology (CH)" evidence="13">
    <location>
        <begin position="53"/>
        <end position="157"/>
    </location>
</feature>
<dbReference type="FunFam" id="1.20.58.60:FF:000011">
    <property type="entry name" value="Spectrin beta chain"/>
    <property type="match status" value="1"/>
</dbReference>
<dbReference type="FunFam" id="1.20.58.60:FF:000033">
    <property type="entry name" value="Spectrin beta chain"/>
    <property type="match status" value="1"/>
</dbReference>
<keyword evidence="6" id="KW-0007">Acetylation</keyword>
<reference evidence="14" key="3">
    <citation type="submission" date="2025-09" db="UniProtKB">
        <authorList>
            <consortium name="Ensembl"/>
        </authorList>
    </citation>
    <scope>IDENTIFICATION</scope>
</reference>
<dbReference type="GO" id="GO:0005543">
    <property type="term" value="F:phospholipid binding"/>
    <property type="evidence" value="ECO:0007669"/>
    <property type="project" value="InterPro"/>
</dbReference>
<evidence type="ECO:0000256" key="4">
    <source>
        <dbReference type="ARBA" id="ARBA00022490"/>
    </source>
</evidence>
<evidence type="ECO:0000256" key="3">
    <source>
        <dbReference type="ARBA" id="ARBA00022467"/>
    </source>
</evidence>